<evidence type="ECO:0000256" key="12">
    <source>
        <dbReference type="ARBA" id="ARBA00037847"/>
    </source>
</evidence>
<keyword evidence="10" id="KW-0675">Receptor</keyword>
<sequence>MLSFNSIANLSKLKVFILGMDMVLNIVWQEKNNLHIDLENSGENALFQLEILGLSNCNLQSVPKFLSSQHHLKALDLSHNKLKGKFPARLLESNAQLGLLNVRNNSFTGPFYWPQYLMGNMSLLDISNNLFEGHISEDIGQTMPNLKYLNLSRNFFGGDLPSSIGEMRNLKMLDLSFNNLTREVPKELIANCSELRSLILSNNIFSGQIFSTHFNLSNLWHLKVNDNNFTGSLTNVNFKILEGLQMLDVSNNNLRGEIPRSFANLYSLLWILNMKNNYFEGEFPCEQDLQGLVYLDLSHNLFSGPLPSCFKSTWLDVVNLEGNKFTGSIPVAFFKLGFGGFITTDRIEVPKIRMLLLGDNDLSGLIPDQLCELQRISMMDLSHNFFSGSIPSCFNNITFGSLVDGQFPYKELNFPIDSVSIDFADYFVGKSVSFFIRSLLEHELQIYFTTKYLLLSYKGGILDLMSGLDLSSNNLTGRIPRSIGNLSYIRAINLSHNHLVGSIPISLSNLTEIESLDLSYNNLSGEIPFDLTRLHSLGAFRVAHNNLSGKIPDVPQLSTFDESSYEGNPFLCGKPLEKGCITDSDEPPQSPITPSAESEGKWHKVDRMSFFASLAATYVVVLLGFVTILYINPNWRRRWFNFIEDFMDYCYYYVYRFFYYR</sequence>
<keyword evidence="3" id="KW-1003">Cell membrane</keyword>
<dbReference type="GO" id="GO:0005886">
    <property type="term" value="C:plasma membrane"/>
    <property type="evidence" value="ECO:0007669"/>
    <property type="project" value="UniProtKB-SubCell"/>
</dbReference>
<keyword evidence="8 13" id="KW-1133">Transmembrane helix</keyword>
<dbReference type="InterPro" id="IPR003591">
    <property type="entry name" value="Leu-rich_rpt_typical-subtyp"/>
</dbReference>
<gene>
    <name evidence="14" type="ORF">COLO4_11890</name>
</gene>
<dbReference type="AlphaFoldDB" id="A0A1R3K2W6"/>
<keyword evidence="7" id="KW-0677">Repeat</keyword>
<dbReference type="SUPFAM" id="SSF52058">
    <property type="entry name" value="L domain-like"/>
    <property type="match status" value="2"/>
</dbReference>
<keyword evidence="11" id="KW-0325">Glycoprotein</keyword>
<evidence type="ECO:0000256" key="1">
    <source>
        <dbReference type="ARBA" id="ARBA00004236"/>
    </source>
</evidence>
<evidence type="ECO:0000256" key="6">
    <source>
        <dbReference type="ARBA" id="ARBA00022729"/>
    </source>
</evidence>
<evidence type="ECO:0000256" key="7">
    <source>
        <dbReference type="ARBA" id="ARBA00022737"/>
    </source>
</evidence>
<accession>A0A1R3K2W6</accession>
<proteinExistence type="inferred from homology"/>
<dbReference type="PANTHER" id="PTHR48062:SF52">
    <property type="entry name" value="RECEPTOR-LIKE PROTEIN 8-RELATED"/>
    <property type="match status" value="1"/>
</dbReference>
<evidence type="ECO:0000256" key="2">
    <source>
        <dbReference type="ARBA" id="ARBA00009592"/>
    </source>
</evidence>
<dbReference type="InterPro" id="IPR032675">
    <property type="entry name" value="LRR_dom_sf"/>
</dbReference>
<dbReference type="Pfam" id="PF13855">
    <property type="entry name" value="LRR_8"/>
    <property type="match status" value="1"/>
</dbReference>
<protein>
    <recommendedName>
        <fullName evidence="16">Leucine-rich repeat-containing N-terminal plant-type domain-containing protein</fullName>
    </recommendedName>
</protein>
<dbReference type="OrthoDB" id="4691307at2759"/>
<organism evidence="14 15">
    <name type="scientific">Corchorus olitorius</name>
    <dbReference type="NCBI Taxonomy" id="93759"/>
    <lineage>
        <taxon>Eukaryota</taxon>
        <taxon>Viridiplantae</taxon>
        <taxon>Streptophyta</taxon>
        <taxon>Embryophyta</taxon>
        <taxon>Tracheophyta</taxon>
        <taxon>Spermatophyta</taxon>
        <taxon>Magnoliopsida</taxon>
        <taxon>eudicotyledons</taxon>
        <taxon>Gunneridae</taxon>
        <taxon>Pentapetalae</taxon>
        <taxon>rosids</taxon>
        <taxon>malvids</taxon>
        <taxon>Malvales</taxon>
        <taxon>Malvaceae</taxon>
        <taxon>Grewioideae</taxon>
        <taxon>Apeibeae</taxon>
        <taxon>Corchorus</taxon>
    </lineage>
</organism>
<evidence type="ECO:0000256" key="13">
    <source>
        <dbReference type="SAM" id="Phobius"/>
    </source>
</evidence>
<evidence type="ECO:0008006" key="16">
    <source>
        <dbReference type="Google" id="ProtNLM"/>
    </source>
</evidence>
<keyword evidence="15" id="KW-1185">Reference proteome</keyword>
<dbReference type="Proteomes" id="UP000187203">
    <property type="component" value="Unassembled WGS sequence"/>
</dbReference>
<evidence type="ECO:0000256" key="11">
    <source>
        <dbReference type="ARBA" id="ARBA00023180"/>
    </source>
</evidence>
<evidence type="ECO:0000256" key="9">
    <source>
        <dbReference type="ARBA" id="ARBA00023136"/>
    </source>
</evidence>
<keyword evidence="4" id="KW-0433">Leucine-rich repeat</keyword>
<keyword evidence="9 13" id="KW-0472">Membrane</keyword>
<dbReference type="EMBL" id="AWUE01014775">
    <property type="protein sequence ID" value="OMP01417.1"/>
    <property type="molecule type" value="Genomic_DNA"/>
</dbReference>
<feature type="transmembrane region" description="Helical" evidence="13">
    <location>
        <begin position="610"/>
        <end position="631"/>
    </location>
</feature>
<dbReference type="InterPro" id="IPR001611">
    <property type="entry name" value="Leu-rich_rpt"/>
</dbReference>
<dbReference type="PRINTS" id="PR00019">
    <property type="entry name" value="LEURICHRPT"/>
</dbReference>
<evidence type="ECO:0000256" key="8">
    <source>
        <dbReference type="ARBA" id="ARBA00022989"/>
    </source>
</evidence>
<dbReference type="InterPro" id="IPR051502">
    <property type="entry name" value="RLP_Defense_Trigger"/>
</dbReference>
<comment type="subcellular location">
    <subcellularLocation>
        <location evidence="1">Cell membrane</location>
    </subcellularLocation>
    <subcellularLocation>
        <location evidence="12">Endomembrane system</location>
        <topology evidence="12">Single-pass membrane protein</topology>
    </subcellularLocation>
</comment>
<comment type="similarity">
    <text evidence="2">Belongs to the RLP family.</text>
</comment>
<dbReference type="PANTHER" id="PTHR48062">
    <property type="entry name" value="RECEPTOR-LIKE PROTEIN 14"/>
    <property type="match status" value="1"/>
</dbReference>
<keyword evidence="6" id="KW-0732">Signal</keyword>
<keyword evidence="5 13" id="KW-0812">Transmembrane</keyword>
<dbReference type="STRING" id="93759.A0A1R3K2W6"/>
<reference evidence="15" key="1">
    <citation type="submission" date="2013-09" db="EMBL/GenBank/DDBJ databases">
        <title>Corchorus olitorius genome sequencing.</title>
        <authorList>
            <person name="Alam M."/>
            <person name="Haque M.S."/>
            <person name="Islam M.S."/>
            <person name="Emdad E.M."/>
            <person name="Islam M.M."/>
            <person name="Ahmed B."/>
            <person name="Halim A."/>
            <person name="Hossen Q.M.M."/>
            <person name="Hossain M.Z."/>
            <person name="Ahmed R."/>
            <person name="Khan M.M."/>
            <person name="Islam R."/>
            <person name="Rashid M.M."/>
            <person name="Khan S.A."/>
            <person name="Rahman M.S."/>
            <person name="Alam M."/>
            <person name="Yahiya A.S."/>
            <person name="Khan M.S."/>
            <person name="Azam M.S."/>
            <person name="Haque T."/>
            <person name="Lashkar M.Z.H."/>
            <person name="Akhand A.I."/>
            <person name="Morshed G."/>
            <person name="Roy S."/>
            <person name="Uddin K.S."/>
            <person name="Rabeya T."/>
            <person name="Hossain A.S."/>
            <person name="Chowdhury A."/>
            <person name="Snigdha A.R."/>
            <person name="Mortoza M.S."/>
            <person name="Matin S.A."/>
            <person name="Hoque S.M.E."/>
            <person name="Islam M.K."/>
            <person name="Roy D.K."/>
            <person name="Haider R."/>
            <person name="Moosa M.M."/>
            <person name="Elias S.M."/>
            <person name="Hasan A.M."/>
            <person name="Jahan S."/>
            <person name="Shafiuddin M."/>
            <person name="Mahmood N."/>
            <person name="Shommy N.S."/>
        </authorList>
    </citation>
    <scope>NUCLEOTIDE SEQUENCE [LARGE SCALE GENOMIC DNA]</scope>
    <source>
        <strain evidence="15">cv. O-4</strain>
    </source>
</reference>
<evidence type="ECO:0000313" key="14">
    <source>
        <dbReference type="EMBL" id="OMP01417.1"/>
    </source>
</evidence>
<evidence type="ECO:0000256" key="10">
    <source>
        <dbReference type="ARBA" id="ARBA00023170"/>
    </source>
</evidence>
<dbReference type="Pfam" id="PF00560">
    <property type="entry name" value="LRR_1"/>
    <property type="match status" value="7"/>
</dbReference>
<evidence type="ECO:0000256" key="4">
    <source>
        <dbReference type="ARBA" id="ARBA00022614"/>
    </source>
</evidence>
<comment type="caution">
    <text evidence="14">The sequence shown here is derived from an EMBL/GenBank/DDBJ whole genome shotgun (WGS) entry which is preliminary data.</text>
</comment>
<dbReference type="FunFam" id="3.80.10.10:FF:000383">
    <property type="entry name" value="Leucine-rich repeat receptor protein kinase EMS1"/>
    <property type="match status" value="1"/>
</dbReference>
<dbReference type="Gene3D" id="3.80.10.10">
    <property type="entry name" value="Ribonuclease Inhibitor"/>
    <property type="match status" value="2"/>
</dbReference>
<evidence type="ECO:0000256" key="5">
    <source>
        <dbReference type="ARBA" id="ARBA00022692"/>
    </source>
</evidence>
<dbReference type="FunFam" id="3.80.10.10:FF:000111">
    <property type="entry name" value="LRR receptor-like serine/threonine-protein kinase ERECTA"/>
    <property type="match status" value="1"/>
</dbReference>
<evidence type="ECO:0000256" key="3">
    <source>
        <dbReference type="ARBA" id="ARBA00022475"/>
    </source>
</evidence>
<evidence type="ECO:0000313" key="15">
    <source>
        <dbReference type="Proteomes" id="UP000187203"/>
    </source>
</evidence>
<name>A0A1R3K2W6_9ROSI</name>
<dbReference type="SMART" id="SM00369">
    <property type="entry name" value="LRR_TYP"/>
    <property type="match status" value="7"/>
</dbReference>